<evidence type="ECO:0000256" key="1">
    <source>
        <dbReference type="SAM" id="Coils"/>
    </source>
</evidence>
<dbReference type="OMA" id="VEKMNCQ"/>
<dbReference type="KEGG" id="ptm:GSPATT00009978001"/>
<dbReference type="RefSeq" id="XP_001441103.1">
    <property type="nucleotide sequence ID" value="XM_001441066.1"/>
</dbReference>
<dbReference type="EMBL" id="CT868163">
    <property type="protein sequence ID" value="CAK73706.1"/>
    <property type="molecule type" value="Genomic_DNA"/>
</dbReference>
<dbReference type="OrthoDB" id="269872at2759"/>
<gene>
    <name evidence="2" type="ORF">GSPATT00009978001</name>
</gene>
<feature type="coiled-coil region" evidence="1">
    <location>
        <begin position="23"/>
        <end position="202"/>
    </location>
</feature>
<evidence type="ECO:0000313" key="3">
    <source>
        <dbReference type="Proteomes" id="UP000000600"/>
    </source>
</evidence>
<keyword evidence="1" id="KW-0175">Coiled coil</keyword>
<evidence type="ECO:0008006" key="4">
    <source>
        <dbReference type="Google" id="ProtNLM"/>
    </source>
</evidence>
<dbReference type="PANTHER" id="PTHR23313">
    <property type="entry name" value="TSEC1-RELATED"/>
    <property type="match status" value="1"/>
</dbReference>
<organism evidence="2 3">
    <name type="scientific">Paramecium tetraurelia</name>
    <dbReference type="NCBI Taxonomy" id="5888"/>
    <lineage>
        <taxon>Eukaryota</taxon>
        <taxon>Sar</taxon>
        <taxon>Alveolata</taxon>
        <taxon>Ciliophora</taxon>
        <taxon>Intramacronucleata</taxon>
        <taxon>Oligohymenophorea</taxon>
        <taxon>Peniculida</taxon>
        <taxon>Parameciidae</taxon>
        <taxon>Paramecium</taxon>
    </lineage>
</organism>
<protein>
    <recommendedName>
        <fullName evidence="4">DUF4201 domain-containing protein</fullName>
    </recommendedName>
</protein>
<reference evidence="2 3" key="1">
    <citation type="journal article" date="2006" name="Nature">
        <title>Global trends of whole-genome duplications revealed by the ciliate Paramecium tetraurelia.</title>
        <authorList>
            <consortium name="Genoscope"/>
            <person name="Aury J.-M."/>
            <person name="Jaillon O."/>
            <person name="Duret L."/>
            <person name="Noel B."/>
            <person name="Jubin C."/>
            <person name="Porcel B.M."/>
            <person name="Segurens B."/>
            <person name="Daubin V."/>
            <person name="Anthouard V."/>
            <person name="Aiach N."/>
            <person name="Arnaiz O."/>
            <person name="Billaut A."/>
            <person name="Beisson J."/>
            <person name="Blanc I."/>
            <person name="Bouhouche K."/>
            <person name="Camara F."/>
            <person name="Duharcourt S."/>
            <person name="Guigo R."/>
            <person name="Gogendeau D."/>
            <person name="Katinka M."/>
            <person name="Keller A.-M."/>
            <person name="Kissmehl R."/>
            <person name="Klotz C."/>
            <person name="Koll F."/>
            <person name="Le Moue A."/>
            <person name="Lepere C."/>
            <person name="Malinsky S."/>
            <person name="Nowacki M."/>
            <person name="Nowak J.K."/>
            <person name="Plattner H."/>
            <person name="Poulain J."/>
            <person name="Ruiz F."/>
            <person name="Serrano V."/>
            <person name="Zagulski M."/>
            <person name="Dessen P."/>
            <person name="Betermier M."/>
            <person name="Weissenbach J."/>
            <person name="Scarpelli C."/>
            <person name="Schachter V."/>
            <person name="Sperling L."/>
            <person name="Meyer E."/>
            <person name="Cohen J."/>
            <person name="Wincker P."/>
        </authorList>
    </citation>
    <scope>NUCLEOTIDE SEQUENCE [LARGE SCALE GENOMIC DNA]</scope>
    <source>
        <strain evidence="2 3">Stock d4-2</strain>
    </source>
</reference>
<accession>A0CSD9</accession>
<dbReference type="Proteomes" id="UP000000600">
    <property type="component" value="Unassembled WGS sequence"/>
</dbReference>
<sequence>MDSNAIMQKMAVIFDDPEQKLLNEISEINKNRYQNQMQRLNELKEQQEDSDIEIQKQKKLIEQLEKSLIIESNKSKQYDEILKQYESEGKSLSDESKKYIIQITQLSEKVENIKKQYIQAYEKQDAMEREQQQQIKDLENWSKNSRNLQNELQKKDQKQIKLLEELTQVKIQQQEVKQIESNDDLQKLLDKLLADNKRLLKQRQEVVAVFKKQAKIIEILKKQKLHLQTSTSLDLTEQDFAKIVDFSL</sequence>
<dbReference type="PANTHER" id="PTHR23313:SF0">
    <property type="entry name" value="TESTIS-EXPRESSED PROTEIN 9"/>
    <property type="match status" value="1"/>
</dbReference>
<name>A0CSD9_PARTE</name>
<proteinExistence type="predicted"/>
<dbReference type="GeneID" id="5026888"/>
<keyword evidence="3" id="KW-1185">Reference proteome</keyword>
<evidence type="ECO:0000313" key="2">
    <source>
        <dbReference type="EMBL" id="CAK73706.1"/>
    </source>
</evidence>
<dbReference type="InParanoid" id="A0CSD9"/>
<dbReference type="HOGENOM" id="CLU_1121917_0_0_1"/>
<dbReference type="AlphaFoldDB" id="A0CSD9"/>